<dbReference type="InterPro" id="IPR008972">
    <property type="entry name" value="Cupredoxin"/>
</dbReference>
<keyword evidence="7" id="KW-0472">Membrane</keyword>
<feature type="compositionally biased region" description="Low complexity" evidence="6">
    <location>
        <begin position="125"/>
        <end position="163"/>
    </location>
</feature>
<protein>
    <recommendedName>
        <fullName evidence="9">Phytocyanin domain-containing protein</fullName>
    </recommendedName>
</protein>
<dbReference type="FunFam" id="2.60.40.420:FF:000003">
    <property type="entry name" value="Blue copper"/>
    <property type="match status" value="1"/>
</dbReference>
<evidence type="ECO:0000313" key="10">
    <source>
        <dbReference type="EMBL" id="KAK7354221.1"/>
    </source>
</evidence>
<proteinExistence type="predicted"/>
<dbReference type="Proteomes" id="UP001374584">
    <property type="component" value="Unassembled WGS sequence"/>
</dbReference>
<dbReference type="GO" id="GO:0009055">
    <property type="term" value="F:electron transfer activity"/>
    <property type="evidence" value="ECO:0007669"/>
    <property type="project" value="InterPro"/>
</dbReference>
<evidence type="ECO:0000256" key="6">
    <source>
        <dbReference type="SAM" id="MobiDB-lite"/>
    </source>
</evidence>
<keyword evidence="7" id="KW-1133">Transmembrane helix</keyword>
<keyword evidence="3" id="KW-0249">Electron transport</keyword>
<dbReference type="Gene3D" id="2.60.40.420">
    <property type="entry name" value="Cupredoxins - blue copper proteins"/>
    <property type="match status" value="1"/>
</dbReference>
<evidence type="ECO:0000256" key="3">
    <source>
        <dbReference type="ARBA" id="ARBA00022982"/>
    </source>
</evidence>
<evidence type="ECO:0000256" key="2">
    <source>
        <dbReference type="ARBA" id="ARBA00022723"/>
    </source>
</evidence>
<accession>A0AAN9MHU0</accession>
<evidence type="ECO:0000256" key="8">
    <source>
        <dbReference type="SAM" id="SignalP"/>
    </source>
</evidence>
<comment type="caution">
    <text evidence="10">The sequence shown here is derived from an EMBL/GenBank/DDBJ whole genome shotgun (WGS) entry which is preliminary data.</text>
</comment>
<dbReference type="PANTHER" id="PTHR33021">
    <property type="entry name" value="BLUE COPPER PROTEIN"/>
    <property type="match status" value="1"/>
</dbReference>
<keyword evidence="5" id="KW-0325">Glycoprotein</keyword>
<feature type="domain" description="Phytocyanin" evidence="9">
    <location>
        <begin position="26"/>
        <end position="130"/>
    </location>
</feature>
<dbReference type="GO" id="GO:0005886">
    <property type="term" value="C:plasma membrane"/>
    <property type="evidence" value="ECO:0007669"/>
    <property type="project" value="TreeGrafter"/>
</dbReference>
<feature type="region of interest" description="Disordered" evidence="6">
    <location>
        <begin position="123"/>
        <end position="185"/>
    </location>
</feature>
<evidence type="ECO:0000256" key="4">
    <source>
        <dbReference type="ARBA" id="ARBA00023008"/>
    </source>
</evidence>
<name>A0AAN9MHU0_PHACN</name>
<evidence type="ECO:0000313" key="11">
    <source>
        <dbReference type="Proteomes" id="UP001374584"/>
    </source>
</evidence>
<evidence type="ECO:0000256" key="1">
    <source>
        <dbReference type="ARBA" id="ARBA00022448"/>
    </source>
</evidence>
<dbReference type="EMBL" id="JAYMYR010000007">
    <property type="protein sequence ID" value="KAK7354221.1"/>
    <property type="molecule type" value="Genomic_DNA"/>
</dbReference>
<dbReference type="PROSITE" id="PS51485">
    <property type="entry name" value="PHYTOCYANIN"/>
    <property type="match status" value="1"/>
</dbReference>
<keyword evidence="7" id="KW-0812">Transmembrane</keyword>
<feature type="signal peptide" evidence="8">
    <location>
        <begin position="1"/>
        <end position="25"/>
    </location>
</feature>
<dbReference type="Pfam" id="PF02298">
    <property type="entry name" value="Cu_bind_like"/>
    <property type="match status" value="1"/>
</dbReference>
<evidence type="ECO:0000256" key="7">
    <source>
        <dbReference type="SAM" id="Phobius"/>
    </source>
</evidence>
<dbReference type="SUPFAM" id="SSF49503">
    <property type="entry name" value="Cupredoxins"/>
    <property type="match status" value="1"/>
</dbReference>
<keyword evidence="2" id="KW-0479">Metal-binding</keyword>
<dbReference type="GO" id="GO:0046872">
    <property type="term" value="F:metal ion binding"/>
    <property type="evidence" value="ECO:0007669"/>
    <property type="project" value="UniProtKB-KW"/>
</dbReference>
<sequence length="205" mass="20914">MGQLLNMVILVAIAVSATILKATEAAEYTVGNNTGWISAPTGGASFYSDWASSITFKEGDILVFTFSASHTVAELNDKASFDGCSVDQNHEVFTTSPARITLNRTGEFYFACTIQGHCSSGQKLSVSVTGSSPSPSPPGSGTTPTPPGSGTTPTPPSSEAGPSPQSPPTEPGSTPPPPPSPGSATSIAATFSLLFITLVVNSLLF</sequence>
<organism evidence="10 11">
    <name type="scientific">Phaseolus coccineus</name>
    <name type="common">Scarlet runner bean</name>
    <name type="synonym">Phaseolus multiflorus</name>
    <dbReference type="NCBI Taxonomy" id="3886"/>
    <lineage>
        <taxon>Eukaryota</taxon>
        <taxon>Viridiplantae</taxon>
        <taxon>Streptophyta</taxon>
        <taxon>Embryophyta</taxon>
        <taxon>Tracheophyta</taxon>
        <taxon>Spermatophyta</taxon>
        <taxon>Magnoliopsida</taxon>
        <taxon>eudicotyledons</taxon>
        <taxon>Gunneridae</taxon>
        <taxon>Pentapetalae</taxon>
        <taxon>rosids</taxon>
        <taxon>fabids</taxon>
        <taxon>Fabales</taxon>
        <taxon>Fabaceae</taxon>
        <taxon>Papilionoideae</taxon>
        <taxon>50 kb inversion clade</taxon>
        <taxon>NPAAA clade</taxon>
        <taxon>indigoferoid/millettioid clade</taxon>
        <taxon>Phaseoleae</taxon>
        <taxon>Phaseolus</taxon>
    </lineage>
</organism>
<feature type="compositionally biased region" description="Pro residues" evidence="6">
    <location>
        <begin position="164"/>
        <end position="181"/>
    </location>
</feature>
<keyword evidence="4" id="KW-0186">Copper</keyword>
<evidence type="ECO:0000256" key="5">
    <source>
        <dbReference type="ARBA" id="ARBA00023180"/>
    </source>
</evidence>
<evidence type="ECO:0000259" key="9">
    <source>
        <dbReference type="PROSITE" id="PS51485"/>
    </source>
</evidence>
<keyword evidence="11" id="KW-1185">Reference proteome</keyword>
<feature type="chain" id="PRO_5042834351" description="Phytocyanin domain-containing protein" evidence="8">
    <location>
        <begin position="26"/>
        <end position="205"/>
    </location>
</feature>
<dbReference type="PANTHER" id="PTHR33021:SF189">
    <property type="entry name" value="CUCUMBER PEELING CUPREDOXIN-LIKE"/>
    <property type="match status" value="1"/>
</dbReference>
<dbReference type="AlphaFoldDB" id="A0AAN9MHU0"/>
<reference evidence="10 11" key="1">
    <citation type="submission" date="2024-01" db="EMBL/GenBank/DDBJ databases">
        <title>The genomes of 5 underutilized Papilionoideae crops provide insights into root nodulation and disease resistanc.</title>
        <authorList>
            <person name="Jiang F."/>
        </authorList>
    </citation>
    <scope>NUCLEOTIDE SEQUENCE [LARGE SCALE GENOMIC DNA]</scope>
    <source>
        <strain evidence="10">JINMINGXINNONG_FW02</strain>
        <tissue evidence="10">Leaves</tissue>
    </source>
</reference>
<gene>
    <name evidence="10" type="ORF">VNO80_19680</name>
</gene>
<dbReference type="InterPro" id="IPR003245">
    <property type="entry name" value="Phytocyanin_dom"/>
</dbReference>
<keyword evidence="8" id="KW-0732">Signal</keyword>
<feature type="transmembrane region" description="Helical" evidence="7">
    <location>
        <begin position="184"/>
        <end position="204"/>
    </location>
</feature>
<dbReference type="InterPro" id="IPR039391">
    <property type="entry name" value="Phytocyanin-like"/>
</dbReference>
<keyword evidence="1" id="KW-0813">Transport</keyword>